<feature type="chain" id="PRO_5047147869" evidence="1">
    <location>
        <begin position="24"/>
        <end position="466"/>
    </location>
</feature>
<evidence type="ECO:0000313" key="3">
    <source>
        <dbReference type="EMBL" id="MFD1206328.1"/>
    </source>
</evidence>
<dbReference type="Proteomes" id="UP001597231">
    <property type="component" value="Unassembled WGS sequence"/>
</dbReference>
<evidence type="ECO:0000313" key="4">
    <source>
        <dbReference type="Proteomes" id="UP001597231"/>
    </source>
</evidence>
<keyword evidence="4" id="KW-1185">Reference proteome</keyword>
<feature type="signal peptide" evidence="1">
    <location>
        <begin position="1"/>
        <end position="23"/>
    </location>
</feature>
<dbReference type="RefSeq" id="WP_381481841.1">
    <property type="nucleotide sequence ID" value="NZ_JBHTLT010000120.1"/>
</dbReference>
<proteinExistence type="predicted"/>
<evidence type="ECO:0000256" key="1">
    <source>
        <dbReference type="SAM" id="SignalP"/>
    </source>
</evidence>
<dbReference type="InterPro" id="IPR001119">
    <property type="entry name" value="SLH_dom"/>
</dbReference>
<sequence>MKRFFISLVTLFLLFSLTPIVEAETEYPPYNDPIPFKDLQKGNGASWDVMFLYKKGIIGGYPDGTFRPNEPITRAQASAMLLKALDIPLLRNPSVTFKDVSKQSSHYLTLATINEKGILRGENGFMRPAEQTTRAQMAAILRRAFDLPLEQKPMFRDVSTAHWAFGDINSAALNRIAGGYQDGTFKPGNPVTRAQFSSFLARAIDDKMKLPEPISYVSQKGIVVEEDGFMYTVKGQKLVKINKKTKEETVLLTERDFPTQDGVFEVHLETGFPIILQNNMIYVPYWAAVSQVADYPYMYGVFQTNKHGAINNTRYMDIAIDANHAMSMRNFNVYGHDYYYTVEKNLRYFDYNPIFDESVNVDQTLFLYHDSPNTMKPVKVMEFDARVIFERLDGSTRFSTNITQNNKSVKFDPTTMFYFNKKGVFAYNLLDGKTKKLSTIQAKDMKLTDKTVEITDVKGKKHSLKK</sequence>
<dbReference type="Pfam" id="PF00395">
    <property type="entry name" value="SLH"/>
    <property type="match status" value="3"/>
</dbReference>
<comment type="caution">
    <text evidence="3">The sequence shown here is derived from an EMBL/GenBank/DDBJ whole genome shotgun (WGS) entry which is preliminary data.</text>
</comment>
<feature type="domain" description="SLH" evidence="2">
    <location>
        <begin position="151"/>
        <end position="214"/>
    </location>
</feature>
<name>A0ABW3U3X0_9BACL</name>
<protein>
    <submittedName>
        <fullName evidence="3">S-layer homology domain-containing protein</fullName>
    </submittedName>
</protein>
<feature type="domain" description="SLH" evidence="2">
    <location>
        <begin position="32"/>
        <end position="95"/>
    </location>
</feature>
<keyword evidence="1" id="KW-0732">Signal</keyword>
<accession>A0ABW3U3X0</accession>
<reference evidence="4" key="1">
    <citation type="journal article" date="2019" name="Int. J. Syst. Evol. Microbiol.">
        <title>The Global Catalogue of Microorganisms (GCM) 10K type strain sequencing project: providing services to taxonomists for standard genome sequencing and annotation.</title>
        <authorList>
            <consortium name="The Broad Institute Genomics Platform"/>
            <consortium name="The Broad Institute Genome Sequencing Center for Infectious Disease"/>
            <person name="Wu L."/>
            <person name="Ma J."/>
        </authorList>
    </citation>
    <scope>NUCLEOTIDE SEQUENCE [LARGE SCALE GENOMIC DNA]</scope>
    <source>
        <strain evidence="4">CCUG 53915</strain>
    </source>
</reference>
<dbReference type="PANTHER" id="PTHR43308">
    <property type="entry name" value="OUTER MEMBRANE PROTEIN ALPHA-RELATED"/>
    <property type="match status" value="1"/>
</dbReference>
<dbReference type="PROSITE" id="PS51272">
    <property type="entry name" value="SLH"/>
    <property type="match status" value="2"/>
</dbReference>
<dbReference type="PANTHER" id="PTHR43308:SF5">
    <property type="entry name" value="S-LAYER PROTEIN _ PEPTIDOGLYCAN ENDO-BETA-N-ACETYLGLUCOSAMINIDASE"/>
    <property type="match status" value="1"/>
</dbReference>
<evidence type="ECO:0000259" key="2">
    <source>
        <dbReference type="PROSITE" id="PS51272"/>
    </source>
</evidence>
<dbReference type="InterPro" id="IPR051465">
    <property type="entry name" value="Cell_Envelope_Struct_Comp"/>
</dbReference>
<gene>
    <name evidence="3" type="ORF">ACFQ38_14625</name>
</gene>
<organism evidence="3 4">
    <name type="scientific">Sporosarcina contaminans</name>
    <dbReference type="NCBI Taxonomy" id="633403"/>
    <lineage>
        <taxon>Bacteria</taxon>
        <taxon>Bacillati</taxon>
        <taxon>Bacillota</taxon>
        <taxon>Bacilli</taxon>
        <taxon>Bacillales</taxon>
        <taxon>Caryophanaceae</taxon>
        <taxon>Sporosarcina</taxon>
    </lineage>
</organism>
<dbReference type="EMBL" id="JBHTLT010000120">
    <property type="protein sequence ID" value="MFD1206328.1"/>
    <property type="molecule type" value="Genomic_DNA"/>
</dbReference>